<evidence type="ECO:0000259" key="2">
    <source>
        <dbReference type="PROSITE" id="PS50053"/>
    </source>
</evidence>
<organism evidence="3 4">
    <name type="scientific">Tetradesmus obliquus</name>
    <name type="common">Green alga</name>
    <name type="synonym">Acutodesmus obliquus</name>
    <dbReference type="NCBI Taxonomy" id="3088"/>
    <lineage>
        <taxon>Eukaryota</taxon>
        <taxon>Viridiplantae</taxon>
        <taxon>Chlorophyta</taxon>
        <taxon>core chlorophytes</taxon>
        <taxon>Chlorophyceae</taxon>
        <taxon>CS clade</taxon>
        <taxon>Sphaeropleales</taxon>
        <taxon>Scenedesmaceae</taxon>
        <taxon>Tetradesmus</taxon>
    </lineage>
</organism>
<dbReference type="InterPro" id="IPR029071">
    <property type="entry name" value="Ubiquitin-like_domsf"/>
</dbReference>
<feature type="region of interest" description="Disordered" evidence="1">
    <location>
        <begin position="1"/>
        <end position="151"/>
    </location>
</feature>
<dbReference type="EMBL" id="CP126209">
    <property type="protein sequence ID" value="WIA09842.1"/>
    <property type="molecule type" value="Genomic_DNA"/>
</dbReference>
<name>A0ABY8TN70_TETOB</name>
<keyword evidence="4" id="KW-1185">Reference proteome</keyword>
<evidence type="ECO:0000313" key="4">
    <source>
        <dbReference type="Proteomes" id="UP001244341"/>
    </source>
</evidence>
<feature type="compositionally biased region" description="Acidic residues" evidence="1">
    <location>
        <begin position="54"/>
        <end position="72"/>
    </location>
</feature>
<dbReference type="InterPro" id="IPR000626">
    <property type="entry name" value="Ubiquitin-like_dom"/>
</dbReference>
<dbReference type="SUPFAM" id="SSF54236">
    <property type="entry name" value="Ubiquitin-like"/>
    <property type="match status" value="1"/>
</dbReference>
<dbReference type="Gene3D" id="3.10.20.90">
    <property type="entry name" value="Phosphatidylinositol 3-kinase Catalytic Subunit, Chain A, domain 1"/>
    <property type="match status" value="1"/>
</dbReference>
<accession>A0ABY8TN70</accession>
<feature type="compositionally biased region" description="Low complexity" evidence="1">
    <location>
        <begin position="221"/>
        <end position="239"/>
    </location>
</feature>
<dbReference type="PROSITE" id="PS50053">
    <property type="entry name" value="UBIQUITIN_2"/>
    <property type="match status" value="1"/>
</dbReference>
<feature type="compositionally biased region" description="Low complexity" evidence="1">
    <location>
        <begin position="73"/>
        <end position="115"/>
    </location>
</feature>
<evidence type="ECO:0000256" key="1">
    <source>
        <dbReference type="SAM" id="MobiDB-lite"/>
    </source>
</evidence>
<feature type="region of interest" description="Disordered" evidence="1">
    <location>
        <begin position="291"/>
        <end position="312"/>
    </location>
</feature>
<gene>
    <name evidence="3" type="ORF">OEZ85_010056</name>
</gene>
<reference evidence="3 4" key="1">
    <citation type="submission" date="2023-05" db="EMBL/GenBank/DDBJ databases">
        <title>A 100% complete, gapless, phased diploid assembly of the Scenedesmus obliquus UTEX 3031 genome.</title>
        <authorList>
            <person name="Biondi T.C."/>
            <person name="Hanschen E.R."/>
            <person name="Kwon T."/>
            <person name="Eng W."/>
            <person name="Kruse C.P.S."/>
            <person name="Koehler S.I."/>
            <person name="Kunde Y."/>
            <person name="Gleasner C.D."/>
            <person name="You Mak K.T."/>
            <person name="Polle J."/>
            <person name="Hovde B.T."/>
            <person name="Starkenburg S.R."/>
        </authorList>
    </citation>
    <scope>NUCLEOTIDE SEQUENCE [LARGE SCALE GENOMIC DNA]</scope>
    <source>
        <strain evidence="3 4">DOE0152z</strain>
    </source>
</reference>
<protein>
    <recommendedName>
        <fullName evidence="2">Ubiquitin-like domain-containing protein</fullName>
    </recommendedName>
</protein>
<dbReference type="Proteomes" id="UP001244341">
    <property type="component" value="Chromosome 2b"/>
</dbReference>
<sequence>MSEIWDTDVNGAVPTDDDADWDEDSDSEPTPARGRPKRKRGQAVPARRGHAVSDDADDDEQEQDALDEDDEMAAIITAAAAKRAKQQAAQQQPEAQQAQAQRHSRRAQQGSSSPEELLDSDEPSQGQPAAVHCSTGVLSEQARMAAEREAALRQQLEEAAAAGLEDEEEDEEDLVAEVMQPALQRMRSRPAVAEVEDLTFDPDDIDSILQGVGGEQQQHSGTAAAAAAAAAAGAATGAGDAEDGAKLSLTFRTEGCDNVTVRVKRSEPLAAALDRFRRYAAEQGWGAVQKFLSPDGDKLSGQETADDLDMDDGDTIDYYLQK</sequence>
<feature type="compositionally biased region" description="Acidic residues" evidence="1">
    <location>
        <begin position="15"/>
        <end position="27"/>
    </location>
</feature>
<evidence type="ECO:0000313" key="3">
    <source>
        <dbReference type="EMBL" id="WIA09842.1"/>
    </source>
</evidence>
<feature type="domain" description="Ubiquitin-like" evidence="2">
    <location>
        <begin position="247"/>
        <end position="322"/>
    </location>
</feature>
<proteinExistence type="predicted"/>
<feature type="region of interest" description="Disordered" evidence="1">
    <location>
        <begin position="206"/>
        <end position="241"/>
    </location>
</feature>